<feature type="non-terminal residue" evidence="5">
    <location>
        <position position="461"/>
    </location>
</feature>
<name>A0A023PJM6_9ACTN</name>
<dbReference type="InterPro" id="IPR050091">
    <property type="entry name" value="PKS_NRPS_Biosynth_Enz"/>
</dbReference>
<dbReference type="InterPro" id="IPR001227">
    <property type="entry name" value="Ac_transferase_dom_sf"/>
</dbReference>
<reference evidence="5" key="1">
    <citation type="submission" date="2014-01" db="EMBL/GenBank/DDBJ databases">
        <authorList>
            <person name="Tatar D."/>
            <person name="Sahin N."/>
        </authorList>
    </citation>
    <scope>NUCLEOTIDE SEQUENCE</scope>
    <source>
        <strain evidence="5">SM3501-1</strain>
    </source>
</reference>
<dbReference type="InterPro" id="IPR020841">
    <property type="entry name" value="PKS_Beta-ketoAc_synthase_dom"/>
</dbReference>
<dbReference type="InterPro" id="IPR016039">
    <property type="entry name" value="Thiolase-like"/>
</dbReference>
<keyword evidence="2" id="KW-0597">Phosphoprotein</keyword>
<proteinExistence type="predicted"/>
<dbReference type="InterPro" id="IPR032821">
    <property type="entry name" value="PKS_assoc"/>
</dbReference>
<evidence type="ECO:0000256" key="3">
    <source>
        <dbReference type="SAM" id="MobiDB-lite"/>
    </source>
</evidence>
<dbReference type="GO" id="GO:0004312">
    <property type="term" value="F:fatty acid synthase activity"/>
    <property type="evidence" value="ECO:0007669"/>
    <property type="project" value="TreeGrafter"/>
</dbReference>
<protein>
    <submittedName>
        <fullName evidence="5">Ketosyntase/methyl-malonyl-CoA transferase</fullName>
    </submittedName>
</protein>
<evidence type="ECO:0000313" key="5">
    <source>
        <dbReference type="EMBL" id="AHX22878.1"/>
    </source>
</evidence>
<dbReference type="SUPFAM" id="SSF53901">
    <property type="entry name" value="Thiolase-like"/>
    <property type="match status" value="1"/>
</dbReference>
<dbReference type="GO" id="GO:0005737">
    <property type="term" value="C:cytoplasm"/>
    <property type="evidence" value="ECO:0007669"/>
    <property type="project" value="TreeGrafter"/>
</dbReference>
<sequence>DFKSNIGHLEAGAGVAGIIKTVLALQHELIPASRLSTAPDPRIPWGENGLRLATANTPWPAGPRPRRAGVASYGYGGTIAHTVLEEAPRPHRDPVAAAPPAAADNRHGEFPLLISGGTAAGMRAYAEELAVHLAQHPGADVTALGAALSCRRSHLSERAAVLVADAAEAVPALQDLAREEEPPKPSPEGCRGRRRPRIRCGSSPAWLQWAGWAGTCWRRSALLATIEELEPVYRKEAGYSLLSLLADGVPDDTVRIQAALYCVQTGLHAVWRSLGGCNPAAVIGHSVRDRRICGGRCPRCPGRARLGVPGSRLLKQSSAGRDGIVSLRSKSGSRLKGSGLLTAWRLENLRSSRTTPCSPVRIAETTQWGAIHVLQPHELCPLPSPTYPRHCVKPLTRKAGWGWPPKLIAPCLEPPGVVLQLDGCCIPPTDKGGVLLLPPPRFFSAAGGGRERTAPGKRPKF</sequence>
<dbReference type="EMBL" id="KJ196378">
    <property type="protein sequence ID" value="AHX22878.1"/>
    <property type="molecule type" value="Genomic_DNA"/>
</dbReference>
<dbReference type="InterPro" id="IPR014031">
    <property type="entry name" value="Ketoacyl_synth_C"/>
</dbReference>
<gene>
    <name evidence="5" type="primary">pksI</name>
</gene>
<dbReference type="Gene3D" id="3.40.47.10">
    <property type="match status" value="1"/>
</dbReference>
<dbReference type="GO" id="GO:0071770">
    <property type="term" value="P:DIM/DIP cell wall layer assembly"/>
    <property type="evidence" value="ECO:0007669"/>
    <property type="project" value="TreeGrafter"/>
</dbReference>
<dbReference type="Pfam" id="PF16197">
    <property type="entry name" value="KAsynt_C_assoc"/>
    <property type="match status" value="1"/>
</dbReference>
<feature type="region of interest" description="Disordered" evidence="3">
    <location>
        <begin position="176"/>
        <end position="195"/>
    </location>
</feature>
<dbReference type="SUPFAM" id="SSF52151">
    <property type="entry name" value="FabD/lysophospholipase-like"/>
    <property type="match status" value="1"/>
</dbReference>
<dbReference type="GO" id="GO:0006633">
    <property type="term" value="P:fatty acid biosynthetic process"/>
    <property type="evidence" value="ECO:0007669"/>
    <property type="project" value="TreeGrafter"/>
</dbReference>
<evidence type="ECO:0000259" key="4">
    <source>
        <dbReference type="PROSITE" id="PS52004"/>
    </source>
</evidence>
<feature type="domain" description="Ketosynthase family 3 (KS3)" evidence="4">
    <location>
        <begin position="1"/>
        <end position="86"/>
    </location>
</feature>
<dbReference type="AlphaFoldDB" id="A0A023PJM6"/>
<dbReference type="PROSITE" id="PS52004">
    <property type="entry name" value="KS3_2"/>
    <property type="match status" value="1"/>
</dbReference>
<organism evidence="5">
    <name type="scientific">Streptomyces sp. SM3501-1</name>
    <dbReference type="NCBI Taxonomy" id="1477442"/>
    <lineage>
        <taxon>Bacteria</taxon>
        <taxon>Bacillati</taxon>
        <taxon>Actinomycetota</taxon>
        <taxon>Actinomycetes</taxon>
        <taxon>Kitasatosporales</taxon>
        <taxon>Streptomycetaceae</taxon>
        <taxon>Streptomyces</taxon>
    </lineage>
</organism>
<evidence type="ECO:0000256" key="1">
    <source>
        <dbReference type="ARBA" id="ARBA00022450"/>
    </source>
</evidence>
<dbReference type="PANTHER" id="PTHR43775">
    <property type="entry name" value="FATTY ACID SYNTHASE"/>
    <property type="match status" value="1"/>
</dbReference>
<accession>A0A023PJM6</accession>
<dbReference type="InterPro" id="IPR014043">
    <property type="entry name" value="Acyl_transferase_dom"/>
</dbReference>
<dbReference type="GO" id="GO:0005886">
    <property type="term" value="C:plasma membrane"/>
    <property type="evidence" value="ECO:0007669"/>
    <property type="project" value="TreeGrafter"/>
</dbReference>
<dbReference type="Gene3D" id="3.40.366.10">
    <property type="entry name" value="Malonyl-Coenzyme A Acyl Carrier Protein, domain 2"/>
    <property type="match status" value="1"/>
</dbReference>
<keyword evidence="5" id="KW-0808">Transferase</keyword>
<dbReference type="Pfam" id="PF00698">
    <property type="entry name" value="Acyl_transf_1"/>
    <property type="match status" value="1"/>
</dbReference>
<dbReference type="PANTHER" id="PTHR43775:SF37">
    <property type="entry name" value="SI:DKEY-61P9.11"/>
    <property type="match status" value="1"/>
</dbReference>
<dbReference type="InterPro" id="IPR016035">
    <property type="entry name" value="Acyl_Trfase/lysoPLipase"/>
</dbReference>
<feature type="non-terminal residue" evidence="5">
    <location>
        <position position="1"/>
    </location>
</feature>
<keyword evidence="1" id="KW-0596">Phosphopantetheine</keyword>
<dbReference type="Pfam" id="PF02801">
    <property type="entry name" value="Ketoacyl-synt_C"/>
    <property type="match status" value="1"/>
</dbReference>
<evidence type="ECO:0000256" key="2">
    <source>
        <dbReference type="ARBA" id="ARBA00022553"/>
    </source>
</evidence>